<protein>
    <submittedName>
        <fullName evidence="2">HET-domain-containing protein</fullName>
    </submittedName>
</protein>
<dbReference type="OrthoDB" id="5135333at2759"/>
<evidence type="ECO:0000313" key="3">
    <source>
        <dbReference type="Proteomes" id="UP000800041"/>
    </source>
</evidence>
<feature type="non-terminal residue" evidence="2">
    <location>
        <position position="376"/>
    </location>
</feature>
<organism evidence="2 3">
    <name type="scientific">Aulographum hederae CBS 113979</name>
    <dbReference type="NCBI Taxonomy" id="1176131"/>
    <lineage>
        <taxon>Eukaryota</taxon>
        <taxon>Fungi</taxon>
        <taxon>Dikarya</taxon>
        <taxon>Ascomycota</taxon>
        <taxon>Pezizomycotina</taxon>
        <taxon>Dothideomycetes</taxon>
        <taxon>Pleosporomycetidae</taxon>
        <taxon>Aulographales</taxon>
        <taxon>Aulographaceae</taxon>
    </lineage>
</organism>
<sequence>MLCTVCQNIDFLKYFQSAVDVVTNERFVVGPSEDAIHLGSLRQIYEKETTCSFCRLITSSIRCKWGNGYSWESPEDNDGSIRRMGVSQAMSSTSPKTHRIGIGVRRPGQRINPRWDLAGDIQLSSLSATEHGMPSLFHGRLVGSSQLDLSLVQHWIQTCESKHGRKCEVPAVDPETAQPDAFPDDLTVVDTRDMCLYHLPSGGRYIALSYCWPVNTHETFLTTRSLVQELFQPGSLKKYEAKFPLIIQDAINFAHELGERFLWIDALCIVQDDDTTKLAQIRQMDRVYGAATLTIVCAPPETADTTNIGLPGYRPGSRLYQQASEDIQGVNLMTSTLDVDLILLDSRWDQRAWTFQEHRLSRRKLYFTGLQLFFQC</sequence>
<dbReference type="PANTHER" id="PTHR33112">
    <property type="entry name" value="DOMAIN PROTEIN, PUTATIVE-RELATED"/>
    <property type="match status" value="1"/>
</dbReference>
<gene>
    <name evidence="2" type="ORF">K402DRAFT_330469</name>
</gene>
<feature type="domain" description="Heterokaryon incompatibility" evidence="1">
    <location>
        <begin position="205"/>
        <end position="357"/>
    </location>
</feature>
<dbReference type="Pfam" id="PF06985">
    <property type="entry name" value="HET"/>
    <property type="match status" value="1"/>
</dbReference>
<proteinExistence type="predicted"/>
<accession>A0A6G1H2F7</accession>
<evidence type="ECO:0000259" key="1">
    <source>
        <dbReference type="Pfam" id="PF06985"/>
    </source>
</evidence>
<evidence type="ECO:0000313" key="2">
    <source>
        <dbReference type="EMBL" id="KAF1987391.1"/>
    </source>
</evidence>
<keyword evidence="3" id="KW-1185">Reference proteome</keyword>
<dbReference type="AlphaFoldDB" id="A0A6G1H2F7"/>
<reference evidence="2" key="1">
    <citation type="journal article" date="2020" name="Stud. Mycol.">
        <title>101 Dothideomycetes genomes: a test case for predicting lifestyles and emergence of pathogens.</title>
        <authorList>
            <person name="Haridas S."/>
            <person name="Albert R."/>
            <person name="Binder M."/>
            <person name="Bloem J."/>
            <person name="Labutti K."/>
            <person name="Salamov A."/>
            <person name="Andreopoulos B."/>
            <person name="Baker S."/>
            <person name="Barry K."/>
            <person name="Bills G."/>
            <person name="Bluhm B."/>
            <person name="Cannon C."/>
            <person name="Castanera R."/>
            <person name="Culley D."/>
            <person name="Daum C."/>
            <person name="Ezra D."/>
            <person name="Gonzalez J."/>
            <person name="Henrissat B."/>
            <person name="Kuo A."/>
            <person name="Liang C."/>
            <person name="Lipzen A."/>
            <person name="Lutzoni F."/>
            <person name="Magnuson J."/>
            <person name="Mondo S."/>
            <person name="Nolan M."/>
            <person name="Ohm R."/>
            <person name="Pangilinan J."/>
            <person name="Park H.-J."/>
            <person name="Ramirez L."/>
            <person name="Alfaro M."/>
            <person name="Sun H."/>
            <person name="Tritt A."/>
            <person name="Yoshinaga Y."/>
            <person name="Zwiers L.-H."/>
            <person name="Turgeon B."/>
            <person name="Goodwin S."/>
            <person name="Spatafora J."/>
            <person name="Crous P."/>
            <person name="Grigoriev I."/>
        </authorList>
    </citation>
    <scope>NUCLEOTIDE SEQUENCE</scope>
    <source>
        <strain evidence="2">CBS 113979</strain>
    </source>
</reference>
<dbReference type="PANTHER" id="PTHR33112:SF12">
    <property type="entry name" value="HETEROKARYON INCOMPATIBILITY DOMAIN-CONTAINING PROTEIN"/>
    <property type="match status" value="1"/>
</dbReference>
<name>A0A6G1H2F7_9PEZI</name>
<dbReference type="Proteomes" id="UP000800041">
    <property type="component" value="Unassembled WGS sequence"/>
</dbReference>
<dbReference type="InterPro" id="IPR010730">
    <property type="entry name" value="HET"/>
</dbReference>
<dbReference type="EMBL" id="ML977152">
    <property type="protein sequence ID" value="KAF1987391.1"/>
    <property type="molecule type" value="Genomic_DNA"/>
</dbReference>